<dbReference type="Pfam" id="PF08282">
    <property type="entry name" value="Hydrolase_3"/>
    <property type="match status" value="1"/>
</dbReference>
<proteinExistence type="predicted"/>
<dbReference type="PANTHER" id="PTHR43520">
    <property type="entry name" value="ATP7, ISOFORM B"/>
    <property type="match status" value="1"/>
</dbReference>
<protein>
    <submittedName>
        <fullName evidence="3">Copper-exporting P-type ATPase A</fullName>
        <ecNumber evidence="3">3.6.3.-</ecNumber>
    </submittedName>
</protein>
<feature type="transmembrane region" description="Helical" evidence="2">
    <location>
        <begin position="84"/>
        <end position="102"/>
    </location>
</feature>
<reference evidence="3 4" key="1">
    <citation type="submission" date="2018-12" db="EMBL/GenBank/DDBJ databases">
        <authorList>
            <consortium name="Pathogen Informatics"/>
        </authorList>
    </citation>
    <scope>NUCLEOTIDE SEQUENCE [LARGE SCALE GENOMIC DNA]</scope>
    <source>
        <strain evidence="3 4">NCTC10918</strain>
    </source>
</reference>
<keyword evidence="3" id="KW-0378">Hydrolase</keyword>
<accession>A0A3S5AH35</accession>
<dbReference type="EC" id="3.6.3.-" evidence="3"/>
<dbReference type="PANTHER" id="PTHR43520:SF8">
    <property type="entry name" value="P-TYPE CU(+) TRANSPORTER"/>
    <property type="match status" value="1"/>
</dbReference>
<keyword evidence="2" id="KW-0812">Transmembrane</keyword>
<evidence type="ECO:0000313" key="3">
    <source>
        <dbReference type="EMBL" id="VEJ30578.1"/>
    </source>
</evidence>
<evidence type="ECO:0000256" key="1">
    <source>
        <dbReference type="ARBA" id="ARBA00022967"/>
    </source>
</evidence>
<sequence length="109" mass="11520">MVGDGVNDAPALARADLGMAMGSGTDVAVQAADIVLMRSDMRAIPTSLRLSRATLRTIKSNLFWAFAYNTIAVPVAAAGLLNPMIAGAAMAFSSVFVVLNSMRLTRFER</sequence>
<name>A0A3S5AH35_9MICC</name>
<dbReference type="NCBIfam" id="TIGR01494">
    <property type="entry name" value="ATPase_P-type"/>
    <property type="match status" value="1"/>
</dbReference>
<dbReference type="EMBL" id="LR134521">
    <property type="protein sequence ID" value="VEJ30578.1"/>
    <property type="molecule type" value="Genomic_DNA"/>
</dbReference>
<evidence type="ECO:0000256" key="2">
    <source>
        <dbReference type="SAM" id="Phobius"/>
    </source>
</evidence>
<dbReference type="InterPro" id="IPR023214">
    <property type="entry name" value="HAD_sf"/>
</dbReference>
<dbReference type="PRINTS" id="PR00120">
    <property type="entry name" value="HATPASE"/>
</dbReference>
<evidence type="ECO:0000313" key="4">
    <source>
        <dbReference type="Proteomes" id="UP000270988"/>
    </source>
</evidence>
<keyword evidence="2" id="KW-1133">Transmembrane helix</keyword>
<dbReference type="GO" id="GO:0016020">
    <property type="term" value="C:membrane"/>
    <property type="evidence" value="ECO:0007669"/>
    <property type="project" value="InterPro"/>
</dbReference>
<dbReference type="AlphaFoldDB" id="A0A3S5AH35"/>
<dbReference type="GO" id="GO:0005524">
    <property type="term" value="F:ATP binding"/>
    <property type="evidence" value="ECO:0007669"/>
    <property type="project" value="InterPro"/>
</dbReference>
<dbReference type="PRINTS" id="PR00119">
    <property type="entry name" value="CATATPASE"/>
</dbReference>
<dbReference type="GO" id="GO:0005507">
    <property type="term" value="F:copper ion binding"/>
    <property type="evidence" value="ECO:0007669"/>
    <property type="project" value="TreeGrafter"/>
</dbReference>
<gene>
    <name evidence="3" type="primary">copA_3</name>
    <name evidence="3" type="ORF">NCTC10918_01862</name>
</gene>
<feature type="transmembrane region" description="Helical" evidence="2">
    <location>
        <begin position="61"/>
        <end position="78"/>
    </location>
</feature>
<dbReference type="Proteomes" id="UP000270988">
    <property type="component" value="Chromosome"/>
</dbReference>
<dbReference type="GO" id="GO:0055070">
    <property type="term" value="P:copper ion homeostasis"/>
    <property type="evidence" value="ECO:0007669"/>
    <property type="project" value="TreeGrafter"/>
</dbReference>
<keyword evidence="1" id="KW-1278">Translocase</keyword>
<dbReference type="SUPFAM" id="SSF56784">
    <property type="entry name" value="HAD-like"/>
    <property type="match status" value="1"/>
</dbReference>
<dbReference type="Gene3D" id="3.40.50.1000">
    <property type="entry name" value="HAD superfamily/HAD-like"/>
    <property type="match status" value="1"/>
</dbReference>
<dbReference type="GO" id="GO:0016887">
    <property type="term" value="F:ATP hydrolysis activity"/>
    <property type="evidence" value="ECO:0007669"/>
    <property type="project" value="InterPro"/>
</dbReference>
<dbReference type="InterPro" id="IPR001757">
    <property type="entry name" value="P_typ_ATPase"/>
</dbReference>
<organism evidence="3 4">
    <name type="scientific">Rothia dentocariosa</name>
    <dbReference type="NCBI Taxonomy" id="2047"/>
    <lineage>
        <taxon>Bacteria</taxon>
        <taxon>Bacillati</taxon>
        <taxon>Actinomycetota</taxon>
        <taxon>Actinomycetes</taxon>
        <taxon>Micrococcales</taxon>
        <taxon>Micrococcaceae</taxon>
        <taxon>Rothia</taxon>
    </lineage>
</organism>
<dbReference type="InterPro" id="IPR036412">
    <property type="entry name" value="HAD-like_sf"/>
</dbReference>
<dbReference type="GO" id="GO:0043682">
    <property type="term" value="F:P-type divalent copper transporter activity"/>
    <property type="evidence" value="ECO:0007669"/>
    <property type="project" value="TreeGrafter"/>
</dbReference>
<keyword evidence="2" id="KW-0472">Membrane</keyword>